<evidence type="ECO:0008006" key="3">
    <source>
        <dbReference type="Google" id="ProtNLM"/>
    </source>
</evidence>
<evidence type="ECO:0000313" key="2">
    <source>
        <dbReference type="Proteomes" id="UP000215595"/>
    </source>
</evidence>
<sequence>MKLLTANRLDDGRVIYWAEGGETTGVLREAARLDAVMAETALARARSRPDVFVNPYLVEAIDGVPSGRDRIKETIRATGPTVGNSLPHPASAGAR</sequence>
<dbReference type="InterPro" id="IPR021270">
    <property type="entry name" value="DUF2849"/>
</dbReference>
<organism evidence="1 2">
    <name type="scientific">Brevundimonas subvibrioides</name>
    <dbReference type="NCBI Taxonomy" id="74313"/>
    <lineage>
        <taxon>Bacteria</taxon>
        <taxon>Pseudomonadati</taxon>
        <taxon>Pseudomonadota</taxon>
        <taxon>Alphaproteobacteria</taxon>
        <taxon>Caulobacterales</taxon>
        <taxon>Caulobacteraceae</taxon>
        <taxon>Brevundimonas</taxon>
    </lineage>
</organism>
<gene>
    <name evidence="1" type="ORF">B7Z01_14435</name>
</gene>
<dbReference type="Pfam" id="PF11011">
    <property type="entry name" value="DUF2849"/>
    <property type="match status" value="1"/>
</dbReference>
<dbReference type="EMBL" id="NCEB01000044">
    <property type="protein sequence ID" value="OYX30440.1"/>
    <property type="molecule type" value="Genomic_DNA"/>
</dbReference>
<reference evidence="1 2" key="1">
    <citation type="submission" date="2017-03" db="EMBL/GenBank/DDBJ databases">
        <title>Lifting the veil on microbial sulfur biogeochemistry in mining wastewaters.</title>
        <authorList>
            <person name="Kantor R.S."/>
            <person name="Colenbrander Nelson T."/>
            <person name="Marshall S."/>
            <person name="Bennett D."/>
            <person name="Apte S."/>
            <person name="Camacho D."/>
            <person name="Thomas B.C."/>
            <person name="Warren L.A."/>
            <person name="Banfield J.F."/>
        </authorList>
    </citation>
    <scope>NUCLEOTIDE SEQUENCE [LARGE SCALE GENOMIC DNA]</scope>
    <source>
        <strain evidence="1">32-69-9</strain>
    </source>
</reference>
<evidence type="ECO:0000313" key="1">
    <source>
        <dbReference type="EMBL" id="OYX30440.1"/>
    </source>
</evidence>
<dbReference type="Proteomes" id="UP000215595">
    <property type="component" value="Unassembled WGS sequence"/>
</dbReference>
<dbReference type="AlphaFoldDB" id="A0A258FCY0"/>
<comment type="caution">
    <text evidence="1">The sequence shown here is derived from an EMBL/GenBank/DDBJ whole genome shotgun (WGS) entry which is preliminary data.</text>
</comment>
<proteinExistence type="predicted"/>
<protein>
    <recommendedName>
        <fullName evidence="3">DUF2849 domain-containing protein</fullName>
    </recommendedName>
</protein>
<accession>A0A258FCY0</accession>
<name>A0A258FCY0_9CAUL</name>